<sequence>MESLNSTSQERKMQLMQEEKVPSFLPTDNPLERLNKAIALFKSSITSRYPLATIQEGKVDIGKALDVSLVVTESSETESEMHVESSKLGMIQIQMLQISDPYMTKSQWLRSK</sequence>
<dbReference type="AlphaFoldDB" id="A0A699IU79"/>
<feature type="region of interest" description="Disordered" evidence="1">
    <location>
        <begin position="1"/>
        <end position="27"/>
    </location>
</feature>
<evidence type="ECO:0000313" key="2">
    <source>
        <dbReference type="EMBL" id="GEZ86292.1"/>
    </source>
</evidence>
<accession>A0A699IU79</accession>
<proteinExistence type="predicted"/>
<name>A0A699IU79_TANCI</name>
<protein>
    <submittedName>
        <fullName evidence="2">Uncharacterized protein</fullName>
    </submittedName>
</protein>
<evidence type="ECO:0000256" key="1">
    <source>
        <dbReference type="SAM" id="MobiDB-lite"/>
    </source>
</evidence>
<comment type="caution">
    <text evidence="2">The sequence shown here is derived from an EMBL/GenBank/DDBJ whole genome shotgun (WGS) entry which is preliminary data.</text>
</comment>
<reference evidence="2" key="1">
    <citation type="journal article" date="2019" name="Sci. Rep.">
        <title>Draft genome of Tanacetum cinerariifolium, the natural source of mosquito coil.</title>
        <authorList>
            <person name="Yamashiro T."/>
            <person name="Shiraishi A."/>
            <person name="Satake H."/>
            <person name="Nakayama K."/>
        </authorList>
    </citation>
    <scope>NUCLEOTIDE SEQUENCE</scope>
</reference>
<gene>
    <name evidence="2" type="ORF">Tci_558265</name>
</gene>
<feature type="compositionally biased region" description="Basic and acidic residues" evidence="1">
    <location>
        <begin position="9"/>
        <end position="21"/>
    </location>
</feature>
<dbReference type="EMBL" id="BKCJ010333910">
    <property type="protein sequence ID" value="GEZ86292.1"/>
    <property type="molecule type" value="Genomic_DNA"/>
</dbReference>
<organism evidence="2">
    <name type="scientific">Tanacetum cinerariifolium</name>
    <name type="common">Dalmatian daisy</name>
    <name type="synonym">Chrysanthemum cinerariifolium</name>
    <dbReference type="NCBI Taxonomy" id="118510"/>
    <lineage>
        <taxon>Eukaryota</taxon>
        <taxon>Viridiplantae</taxon>
        <taxon>Streptophyta</taxon>
        <taxon>Embryophyta</taxon>
        <taxon>Tracheophyta</taxon>
        <taxon>Spermatophyta</taxon>
        <taxon>Magnoliopsida</taxon>
        <taxon>eudicotyledons</taxon>
        <taxon>Gunneridae</taxon>
        <taxon>Pentapetalae</taxon>
        <taxon>asterids</taxon>
        <taxon>campanulids</taxon>
        <taxon>Asterales</taxon>
        <taxon>Asteraceae</taxon>
        <taxon>Asteroideae</taxon>
        <taxon>Anthemideae</taxon>
        <taxon>Anthemidinae</taxon>
        <taxon>Tanacetum</taxon>
    </lineage>
</organism>